<gene>
    <name evidence="3" type="ORF">HYC85_024202</name>
</gene>
<dbReference type="Proteomes" id="UP000593564">
    <property type="component" value="Unassembled WGS sequence"/>
</dbReference>
<feature type="region of interest" description="Disordered" evidence="1">
    <location>
        <begin position="133"/>
        <end position="184"/>
    </location>
</feature>
<organism evidence="3 4">
    <name type="scientific">Camellia sinensis</name>
    <name type="common">Tea plant</name>
    <name type="synonym">Thea sinensis</name>
    <dbReference type="NCBI Taxonomy" id="4442"/>
    <lineage>
        <taxon>Eukaryota</taxon>
        <taxon>Viridiplantae</taxon>
        <taxon>Streptophyta</taxon>
        <taxon>Embryophyta</taxon>
        <taxon>Tracheophyta</taxon>
        <taxon>Spermatophyta</taxon>
        <taxon>Magnoliopsida</taxon>
        <taxon>eudicotyledons</taxon>
        <taxon>Gunneridae</taxon>
        <taxon>Pentapetalae</taxon>
        <taxon>asterids</taxon>
        <taxon>Ericales</taxon>
        <taxon>Theaceae</taxon>
        <taxon>Camellia</taxon>
    </lineage>
</organism>
<dbReference type="AlphaFoldDB" id="A0A7J7GBP5"/>
<dbReference type="GO" id="GO:0032040">
    <property type="term" value="C:small-subunit processome"/>
    <property type="evidence" value="ECO:0007669"/>
    <property type="project" value="TreeGrafter"/>
</dbReference>
<evidence type="ECO:0000313" key="3">
    <source>
        <dbReference type="EMBL" id="KAF5936696.1"/>
    </source>
</evidence>
<dbReference type="InterPro" id="IPR052575">
    <property type="entry name" value="SSU_processome_comp_20"/>
</dbReference>
<accession>A0A7J7GBP5</accession>
<reference evidence="3 4" key="2">
    <citation type="submission" date="2020-07" db="EMBL/GenBank/DDBJ databases">
        <title>Genome assembly of wild tea tree DASZ reveals pedigree and selection history of tea varieties.</title>
        <authorList>
            <person name="Zhang W."/>
        </authorList>
    </citation>
    <scope>NUCLEOTIDE SEQUENCE [LARGE SCALE GENOMIC DNA]</scope>
    <source>
        <strain evidence="4">cv. G240</strain>
        <tissue evidence="3">Leaf</tissue>
    </source>
</reference>
<proteinExistence type="predicted"/>
<dbReference type="SUPFAM" id="SSF53335">
    <property type="entry name" value="S-adenosyl-L-methionine-dependent methyltransferases"/>
    <property type="match status" value="1"/>
</dbReference>
<name>A0A7J7GBP5_CAMSI</name>
<dbReference type="Pfam" id="PF01189">
    <property type="entry name" value="Methyltr_RsmB-F"/>
    <property type="match status" value="1"/>
</dbReference>
<comment type="caution">
    <text evidence="3">The sequence shown here is derived from an EMBL/GenBank/DDBJ whole genome shotgun (WGS) entry which is preliminary data.</text>
</comment>
<evidence type="ECO:0000259" key="2">
    <source>
        <dbReference type="Pfam" id="PF01189"/>
    </source>
</evidence>
<reference evidence="4" key="1">
    <citation type="journal article" date="2020" name="Nat. Commun.">
        <title>Genome assembly of wild tea tree DASZ reveals pedigree and selection history of tea varieties.</title>
        <authorList>
            <person name="Zhang W."/>
            <person name="Zhang Y."/>
            <person name="Qiu H."/>
            <person name="Guo Y."/>
            <person name="Wan H."/>
            <person name="Zhang X."/>
            <person name="Scossa F."/>
            <person name="Alseekh S."/>
            <person name="Zhang Q."/>
            <person name="Wang P."/>
            <person name="Xu L."/>
            <person name="Schmidt M.H."/>
            <person name="Jia X."/>
            <person name="Li D."/>
            <person name="Zhu A."/>
            <person name="Guo F."/>
            <person name="Chen W."/>
            <person name="Ni D."/>
            <person name="Usadel B."/>
            <person name="Fernie A.R."/>
            <person name="Wen W."/>
        </authorList>
    </citation>
    <scope>NUCLEOTIDE SEQUENCE [LARGE SCALE GENOMIC DNA]</scope>
    <source>
        <strain evidence="4">cv. G240</strain>
    </source>
</reference>
<dbReference type="Gene3D" id="3.40.50.150">
    <property type="entry name" value="Vaccinia Virus protein VP39"/>
    <property type="match status" value="1"/>
</dbReference>
<feature type="compositionally biased region" description="Pro residues" evidence="1">
    <location>
        <begin position="135"/>
        <end position="145"/>
    </location>
</feature>
<keyword evidence="4" id="KW-1185">Reference proteome</keyword>
<dbReference type="GO" id="GO:0030686">
    <property type="term" value="C:90S preribosome"/>
    <property type="evidence" value="ECO:0007669"/>
    <property type="project" value="TreeGrafter"/>
</dbReference>
<dbReference type="EMBL" id="JACBKZ010000012">
    <property type="protein sequence ID" value="KAF5936696.1"/>
    <property type="molecule type" value="Genomic_DNA"/>
</dbReference>
<dbReference type="PANTHER" id="PTHR17695:SF11">
    <property type="entry name" value="SMALL SUBUNIT PROCESSOME COMPONENT 20 HOMOLOG"/>
    <property type="match status" value="1"/>
</dbReference>
<evidence type="ECO:0000313" key="4">
    <source>
        <dbReference type="Proteomes" id="UP000593564"/>
    </source>
</evidence>
<evidence type="ECO:0000256" key="1">
    <source>
        <dbReference type="SAM" id="MobiDB-lite"/>
    </source>
</evidence>
<feature type="domain" description="SAM-dependent methyltransferase RsmB-F/NOP2-type catalytic core" evidence="2">
    <location>
        <begin position="221"/>
        <end position="255"/>
    </location>
</feature>
<dbReference type="InterPro" id="IPR029063">
    <property type="entry name" value="SAM-dependent_MTases_sf"/>
</dbReference>
<protein>
    <recommendedName>
        <fullName evidence="2">SAM-dependent methyltransferase RsmB-F/NOP2-type catalytic core domain-containing protein</fullName>
    </recommendedName>
</protein>
<sequence length="356" mass="40142">MKLVESSLTITKEERLEIRSERLDGIFEDIDDAKAAMEECSMSGRKATKQMAAEPHFSSMTSGPVAMYTAETTLLAWALKPPRAPAMAEPVRGKSRVHPCSLFTITHNILFKFSSTAKPHPIATDRHIYIVDDPLPSPPPVPPPNPRRKSRSESDLSPRPRSDRRERSTATQWLPNPTTRSSISTTTSSFRLDLLCMIHKFRLVPLLNIWLLQSASSFLPVMALAPQEKERIVDIAAAPGGKTTYVAALMKNSEEYVHTGHLLILFMSSFLFLQKHRRGRALSRFRKFVSSGNLSEVITNKVFVPLFFNMLFNVQHGKAENIRSGCLEALASISGNMEWKSYYAFLMRCFRELTLK</sequence>
<dbReference type="PANTHER" id="PTHR17695">
    <property type="entry name" value="SMALL SUBUNIT PROCESSOME COMPONENT 20 HOMOLOG"/>
    <property type="match status" value="1"/>
</dbReference>
<dbReference type="InterPro" id="IPR049560">
    <property type="entry name" value="MeTrfase_RsmB-F_NOP2_cat"/>
</dbReference>
<feature type="compositionally biased region" description="Basic and acidic residues" evidence="1">
    <location>
        <begin position="151"/>
        <end position="168"/>
    </location>
</feature>